<gene>
    <name evidence="1" type="ORF">DERP_009497</name>
</gene>
<organism evidence="1 2">
    <name type="scientific">Dermatophagoides pteronyssinus</name>
    <name type="common">European house dust mite</name>
    <dbReference type="NCBI Taxonomy" id="6956"/>
    <lineage>
        <taxon>Eukaryota</taxon>
        <taxon>Metazoa</taxon>
        <taxon>Ecdysozoa</taxon>
        <taxon>Arthropoda</taxon>
        <taxon>Chelicerata</taxon>
        <taxon>Arachnida</taxon>
        <taxon>Acari</taxon>
        <taxon>Acariformes</taxon>
        <taxon>Sarcoptiformes</taxon>
        <taxon>Astigmata</taxon>
        <taxon>Psoroptidia</taxon>
        <taxon>Analgoidea</taxon>
        <taxon>Pyroglyphidae</taxon>
        <taxon>Dermatophagoidinae</taxon>
        <taxon>Dermatophagoides</taxon>
    </lineage>
</organism>
<evidence type="ECO:0000313" key="1">
    <source>
        <dbReference type="EMBL" id="KAH9413898.1"/>
    </source>
</evidence>
<protein>
    <submittedName>
        <fullName evidence="1">Uncharacterized protein</fullName>
    </submittedName>
</protein>
<dbReference type="Proteomes" id="UP000887458">
    <property type="component" value="Unassembled WGS sequence"/>
</dbReference>
<comment type="caution">
    <text evidence="1">The sequence shown here is derived from an EMBL/GenBank/DDBJ whole genome shotgun (WGS) entry which is preliminary data.</text>
</comment>
<name>A0ABQ8IU98_DERPT</name>
<dbReference type="EMBL" id="NJHN03000117">
    <property type="protein sequence ID" value="KAH9413898.1"/>
    <property type="molecule type" value="Genomic_DNA"/>
</dbReference>
<proteinExistence type="predicted"/>
<reference evidence="1 2" key="2">
    <citation type="journal article" date="2022" name="Mol. Biol. Evol.">
        <title>Comparative Genomics Reveals Insights into the Divergent Evolution of Astigmatic Mites and Household Pest Adaptations.</title>
        <authorList>
            <person name="Xiong Q."/>
            <person name="Wan A.T."/>
            <person name="Liu X."/>
            <person name="Fung C.S."/>
            <person name="Xiao X."/>
            <person name="Malainual N."/>
            <person name="Hou J."/>
            <person name="Wang L."/>
            <person name="Wang M."/>
            <person name="Yang K.Y."/>
            <person name="Cui Y."/>
            <person name="Leung E.L."/>
            <person name="Nong W."/>
            <person name="Shin S.K."/>
            <person name="Au S.W."/>
            <person name="Jeong K.Y."/>
            <person name="Chew F.T."/>
            <person name="Hui J.H."/>
            <person name="Leung T.F."/>
            <person name="Tungtrongchitr A."/>
            <person name="Zhong N."/>
            <person name="Liu Z."/>
            <person name="Tsui S.K."/>
        </authorList>
    </citation>
    <scope>NUCLEOTIDE SEQUENCE [LARGE SCALE GENOMIC DNA]</scope>
    <source>
        <tissue evidence="1">Whole mite body</tissue>
    </source>
</reference>
<evidence type="ECO:0000313" key="2">
    <source>
        <dbReference type="Proteomes" id="UP000887458"/>
    </source>
</evidence>
<accession>A0ABQ8IU98</accession>
<sequence length="83" mass="10482">MTFFFHYYYEKRKRKDHQNITRCIWKLFTQRKTRRQQQHWSLNINTMGVIFYVYVRKKIKLNNLITINQSKYIRDSIVTITLY</sequence>
<reference evidence="1 2" key="1">
    <citation type="journal article" date="2018" name="J. Allergy Clin. Immunol.">
        <title>High-quality assembly of Dermatophagoides pteronyssinus genome and transcriptome reveals a wide range of novel allergens.</title>
        <authorList>
            <person name="Liu X.Y."/>
            <person name="Yang K.Y."/>
            <person name="Wang M.Q."/>
            <person name="Kwok J.S."/>
            <person name="Zeng X."/>
            <person name="Yang Z."/>
            <person name="Xiao X.J."/>
            <person name="Lau C.P."/>
            <person name="Li Y."/>
            <person name="Huang Z.M."/>
            <person name="Ba J.G."/>
            <person name="Yim A.K."/>
            <person name="Ouyang C.Y."/>
            <person name="Ngai S.M."/>
            <person name="Chan T.F."/>
            <person name="Leung E.L."/>
            <person name="Liu L."/>
            <person name="Liu Z.G."/>
            <person name="Tsui S.K."/>
        </authorList>
    </citation>
    <scope>NUCLEOTIDE SEQUENCE [LARGE SCALE GENOMIC DNA]</scope>
    <source>
        <strain evidence="1">Derp</strain>
    </source>
</reference>
<keyword evidence="2" id="KW-1185">Reference proteome</keyword>